<dbReference type="InterPro" id="IPR019619">
    <property type="entry name" value="DUF2490"/>
</dbReference>
<dbReference type="eggNOG" id="COG2067">
    <property type="taxonomic scope" value="Bacteria"/>
</dbReference>
<name>T2KQT9_FORAG</name>
<dbReference type="HOGENOM" id="CLU_089264_0_1_10"/>
<dbReference type="Proteomes" id="UP000016160">
    <property type="component" value="Chromosome"/>
</dbReference>
<dbReference type="PATRIC" id="fig|1347342.6.peg.3189"/>
<keyword evidence="2" id="KW-1185">Reference proteome</keyword>
<reference evidence="1 2" key="1">
    <citation type="journal article" date="2013" name="Appl. Environ. Microbiol.">
        <title>The genome of the alga-associated marine flavobacterium Formosa agariphila KMM 3901T reveals a broad potential for degradation of algal polysaccharides.</title>
        <authorList>
            <person name="Mann A.J."/>
            <person name="Hahnke R.L."/>
            <person name="Huang S."/>
            <person name="Werner J."/>
            <person name="Xing P."/>
            <person name="Barbeyron T."/>
            <person name="Huettel B."/>
            <person name="Stueber K."/>
            <person name="Reinhardt R."/>
            <person name="Harder J."/>
            <person name="Gloeckner F.O."/>
            <person name="Amann R.I."/>
            <person name="Teeling H."/>
        </authorList>
    </citation>
    <scope>NUCLEOTIDE SEQUENCE [LARGE SCALE GENOMIC DNA]</scope>
    <source>
        <strain evidence="2">DSM 15362 / KCTC 12365 / LMG 23005 / KMM 3901</strain>
    </source>
</reference>
<proteinExistence type="predicted"/>
<dbReference type="Pfam" id="PF10677">
    <property type="entry name" value="DUF2490"/>
    <property type="match status" value="1"/>
</dbReference>
<organism evidence="1 2">
    <name type="scientific">Formosa agariphila (strain DSM 15362 / KCTC 12365 / LMG 23005 / KMM 3901 / M-2Alg 35-1)</name>
    <dbReference type="NCBI Taxonomy" id="1347342"/>
    <lineage>
        <taxon>Bacteria</taxon>
        <taxon>Pseudomonadati</taxon>
        <taxon>Bacteroidota</taxon>
        <taxon>Flavobacteriia</taxon>
        <taxon>Flavobacteriales</taxon>
        <taxon>Flavobacteriaceae</taxon>
        <taxon>Formosa</taxon>
    </lineage>
</organism>
<sequence>MGSWYMYAFNAELTDSQWGFQGDIQHRNWNVSGDLEQLLLRGGVHYTPKNSKIKITAGYAYIQSSYYDSSEIQNHENRIYQEAKMPQKLGGRIYLGHRFRFEQRMVQNQDFRTRFRYAFSIDVPLNNRLLIPKTWYISAYDEIFINGQKDIGNNKQVDLFDRNRVYFGVGYIISQHLKSTFGVLRQNTSTWSKNQFVLSLFHHI</sequence>
<evidence type="ECO:0000313" key="1">
    <source>
        <dbReference type="EMBL" id="CDF80873.1"/>
    </source>
</evidence>
<gene>
    <name evidence="1" type="ORF">BN863_31610</name>
</gene>
<evidence type="ECO:0000313" key="2">
    <source>
        <dbReference type="Proteomes" id="UP000016160"/>
    </source>
</evidence>
<evidence type="ECO:0008006" key="3">
    <source>
        <dbReference type="Google" id="ProtNLM"/>
    </source>
</evidence>
<protein>
    <recommendedName>
        <fullName evidence="3">DUF2490 domain-containing protein</fullName>
    </recommendedName>
</protein>
<dbReference type="STRING" id="1347342.BN863_31610"/>
<dbReference type="EMBL" id="HG315671">
    <property type="protein sequence ID" value="CDF80873.1"/>
    <property type="molecule type" value="Genomic_DNA"/>
</dbReference>
<dbReference type="AlphaFoldDB" id="T2KQT9"/>
<accession>T2KQT9</accession>